<proteinExistence type="inferred from homology"/>
<dbReference type="InterPro" id="IPR050129">
    <property type="entry name" value="Zn_alcohol_dh"/>
</dbReference>
<accession>A0ABT4QH49</accession>
<dbReference type="Pfam" id="PF00107">
    <property type="entry name" value="ADH_zinc_N"/>
    <property type="match status" value="1"/>
</dbReference>
<dbReference type="EMBL" id="JAQAGZ010000021">
    <property type="protein sequence ID" value="MCZ8516025.1"/>
    <property type="molecule type" value="Genomic_DNA"/>
</dbReference>
<dbReference type="Proteomes" id="UP001527882">
    <property type="component" value="Unassembled WGS sequence"/>
</dbReference>
<evidence type="ECO:0000313" key="8">
    <source>
        <dbReference type="Proteomes" id="UP001527882"/>
    </source>
</evidence>
<dbReference type="PANTHER" id="PTHR43401:SF2">
    <property type="entry name" value="L-THREONINE 3-DEHYDROGENASE"/>
    <property type="match status" value="1"/>
</dbReference>
<dbReference type="Pfam" id="PF08240">
    <property type="entry name" value="ADH_N"/>
    <property type="match status" value="1"/>
</dbReference>
<reference evidence="7 8" key="1">
    <citation type="submission" date="2022-12" db="EMBL/GenBank/DDBJ databases">
        <title>Draft genome sequence of Paenibacillus sp. dW9.</title>
        <authorList>
            <person name="Choi E.-W."/>
            <person name="Kim D.-U."/>
        </authorList>
    </citation>
    <scope>NUCLEOTIDE SEQUENCE [LARGE SCALE GENOMIC DNA]</scope>
    <source>
        <strain evidence="8">dW9</strain>
    </source>
</reference>
<evidence type="ECO:0000259" key="5">
    <source>
        <dbReference type="Pfam" id="PF00107"/>
    </source>
</evidence>
<dbReference type="SUPFAM" id="SSF51735">
    <property type="entry name" value="NAD(P)-binding Rossmann-fold domains"/>
    <property type="match status" value="1"/>
</dbReference>
<keyword evidence="1 4" id="KW-0479">Metal-binding</keyword>
<comment type="cofactor">
    <cofactor evidence="4">
        <name>Zn(2+)</name>
        <dbReference type="ChEBI" id="CHEBI:29105"/>
    </cofactor>
</comment>
<dbReference type="InterPro" id="IPR013154">
    <property type="entry name" value="ADH-like_N"/>
</dbReference>
<evidence type="ECO:0000256" key="2">
    <source>
        <dbReference type="ARBA" id="ARBA00022833"/>
    </source>
</evidence>
<comment type="similarity">
    <text evidence="4">Belongs to the zinc-containing alcohol dehydrogenase family.</text>
</comment>
<dbReference type="InterPro" id="IPR036291">
    <property type="entry name" value="NAD(P)-bd_dom_sf"/>
</dbReference>
<dbReference type="Gene3D" id="3.90.180.10">
    <property type="entry name" value="Medium-chain alcohol dehydrogenases, catalytic domain"/>
    <property type="match status" value="1"/>
</dbReference>
<dbReference type="PROSITE" id="PS00059">
    <property type="entry name" value="ADH_ZINC"/>
    <property type="match status" value="1"/>
</dbReference>
<dbReference type="InterPro" id="IPR013149">
    <property type="entry name" value="ADH-like_C"/>
</dbReference>
<evidence type="ECO:0000259" key="6">
    <source>
        <dbReference type="Pfam" id="PF08240"/>
    </source>
</evidence>
<dbReference type="InterPro" id="IPR011032">
    <property type="entry name" value="GroES-like_sf"/>
</dbReference>
<keyword evidence="8" id="KW-1185">Reference proteome</keyword>
<evidence type="ECO:0000256" key="1">
    <source>
        <dbReference type="ARBA" id="ARBA00022723"/>
    </source>
</evidence>
<dbReference type="SUPFAM" id="SSF50129">
    <property type="entry name" value="GroES-like"/>
    <property type="match status" value="1"/>
</dbReference>
<gene>
    <name evidence="7" type="ORF">O9H85_27215</name>
</gene>
<evidence type="ECO:0000256" key="3">
    <source>
        <dbReference type="ARBA" id="ARBA00023002"/>
    </source>
</evidence>
<feature type="domain" description="Alcohol dehydrogenase-like C-terminal" evidence="5">
    <location>
        <begin position="167"/>
        <end position="293"/>
    </location>
</feature>
<dbReference type="PANTHER" id="PTHR43401">
    <property type="entry name" value="L-THREONINE 3-DEHYDROGENASE"/>
    <property type="match status" value="1"/>
</dbReference>
<keyword evidence="3" id="KW-0560">Oxidoreductase</keyword>
<keyword evidence="2 4" id="KW-0862">Zinc</keyword>
<evidence type="ECO:0000313" key="7">
    <source>
        <dbReference type="EMBL" id="MCZ8516025.1"/>
    </source>
</evidence>
<evidence type="ECO:0000256" key="4">
    <source>
        <dbReference type="RuleBase" id="RU361277"/>
    </source>
</evidence>
<dbReference type="InterPro" id="IPR002328">
    <property type="entry name" value="ADH_Zn_CS"/>
</dbReference>
<comment type="caution">
    <text evidence="7">The sequence shown here is derived from an EMBL/GenBank/DDBJ whole genome shotgun (WGS) entry which is preliminary data.</text>
</comment>
<protein>
    <submittedName>
        <fullName evidence="7">Alcohol dehydrogenase catalytic domain-containing protein</fullName>
    </submittedName>
</protein>
<dbReference type="RefSeq" id="WP_269884559.1">
    <property type="nucleotide sequence ID" value="NZ_JAQAGZ010000021.1"/>
</dbReference>
<organism evidence="7 8">
    <name type="scientific">Paenibacillus gyeongsangnamensis</name>
    <dbReference type="NCBI Taxonomy" id="3388067"/>
    <lineage>
        <taxon>Bacteria</taxon>
        <taxon>Bacillati</taxon>
        <taxon>Bacillota</taxon>
        <taxon>Bacilli</taxon>
        <taxon>Bacillales</taxon>
        <taxon>Paenibacillaceae</taxon>
        <taxon>Paenibacillus</taxon>
    </lineage>
</organism>
<feature type="domain" description="Alcohol dehydrogenase-like N-terminal" evidence="6">
    <location>
        <begin position="24"/>
        <end position="130"/>
    </location>
</feature>
<name>A0ABT4QH49_9BACL</name>
<dbReference type="Gene3D" id="3.40.50.720">
    <property type="entry name" value="NAD(P)-binding Rossmann-like Domain"/>
    <property type="match status" value="1"/>
</dbReference>
<sequence>MRALVLTGYKQFEIQQLDIPEIAEHEVLLRVKYAGICGSDLGAYSRESGRYPRIQGHEFAGVIEKVGGAVTNLRAGDTVAVNPLVACDECIQCKTGNPQRCTQRKVIGGDYQGAFADFISVPASACHRVSDALVGVLAEPLACGVRAAGLAKIDIGDTVVIFGAGIIGLFCLKAAQLMGATKTILVDTNETRLVTAKTWGATHSYVSRGGDVVRDIQQLAGEPIQVVLDAVGAGVTRQHAIELVEYGGRIVWIGRHQDEFTIAGDMVLRKEIQITGTFCYSPKDFDKALTILEQKIIVPEEKWLSIRPLEEGKACFEEQISGLAQYPKIVYQI</sequence>